<keyword evidence="2 15" id="KW-0813">Transport</keyword>
<evidence type="ECO:0000313" key="18">
    <source>
        <dbReference type="Proteomes" id="UP000546464"/>
    </source>
</evidence>
<dbReference type="Pfam" id="PF07664">
    <property type="entry name" value="FeoB_C"/>
    <property type="match status" value="1"/>
</dbReference>
<protein>
    <recommendedName>
        <fullName evidence="12 15">Ferrous iron transport protein B</fullName>
    </recommendedName>
</protein>
<keyword evidence="5 15" id="KW-0812">Transmembrane</keyword>
<feature type="binding site" evidence="13">
    <location>
        <begin position="136"/>
        <end position="139"/>
    </location>
    <ligand>
        <name>GTP</name>
        <dbReference type="ChEBI" id="CHEBI:37565"/>
        <label>1</label>
    </ligand>
</feature>
<dbReference type="InterPro" id="IPR030389">
    <property type="entry name" value="G_FEOB_dom"/>
</dbReference>
<comment type="subcellular location">
    <subcellularLocation>
        <location evidence="15">Cell inner membrane</location>
        <topology evidence="15">Multi-pass membrane protein</topology>
    </subcellularLocation>
    <subcellularLocation>
        <location evidence="1">Cell membrane</location>
        <topology evidence="1">Multi-pass membrane protein</topology>
    </subcellularLocation>
</comment>
<dbReference type="EMBL" id="JACHVB010000021">
    <property type="protein sequence ID" value="MBC2594319.1"/>
    <property type="molecule type" value="Genomic_DNA"/>
</dbReference>
<feature type="transmembrane region" description="Helical" evidence="15">
    <location>
        <begin position="440"/>
        <end position="464"/>
    </location>
</feature>
<keyword evidence="11 15" id="KW-0472">Membrane</keyword>
<dbReference type="GO" id="GO:0015093">
    <property type="term" value="F:ferrous iron transmembrane transporter activity"/>
    <property type="evidence" value="ECO:0007669"/>
    <property type="project" value="UniProtKB-UniRule"/>
</dbReference>
<dbReference type="Proteomes" id="UP000546464">
    <property type="component" value="Unassembled WGS sequence"/>
</dbReference>
<evidence type="ECO:0000256" key="13">
    <source>
        <dbReference type="PIRSR" id="PIRSR603373-1"/>
    </source>
</evidence>
<gene>
    <name evidence="17" type="primary">feoB</name>
    <name evidence="17" type="ORF">H5P28_08595</name>
</gene>
<reference evidence="17 18" key="1">
    <citation type="submission" date="2020-07" db="EMBL/GenBank/DDBJ databases">
        <authorList>
            <person name="Feng X."/>
        </authorList>
    </citation>
    <scope>NUCLEOTIDE SEQUENCE [LARGE SCALE GENOMIC DNA]</scope>
    <source>
        <strain evidence="17 18">JCM31066</strain>
    </source>
</reference>
<dbReference type="InterPro" id="IPR006073">
    <property type="entry name" value="GTP-bd"/>
</dbReference>
<dbReference type="NCBIfam" id="TIGR00231">
    <property type="entry name" value="small_GTP"/>
    <property type="match status" value="1"/>
</dbReference>
<keyword evidence="10 13" id="KW-0342">GTP-binding</keyword>
<feature type="transmembrane region" description="Helical" evidence="15">
    <location>
        <begin position="406"/>
        <end position="428"/>
    </location>
</feature>
<feature type="binding site" evidence="13">
    <location>
        <begin position="49"/>
        <end position="53"/>
    </location>
    <ligand>
        <name>GTP</name>
        <dbReference type="ChEBI" id="CHEBI:37565"/>
        <label>1</label>
    </ligand>
</feature>
<dbReference type="CDD" id="cd01879">
    <property type="entry name" value="FeoB"/>
    <property type="match status" value="1"/>
</dbReference>
<comment type="caution">
    <text evidence="17">The sequence shown here is derived from an EMBL/GenBank/DDBJ whole genome shotgun (WGS) entry which is preliminary data.</text>
</comment>
<evidence type="ECO:0000256" key="2">
    <source>
        <dbReference type="ARBA" id="ARBA00022448"/>
    </source>
</evidence>
<keyword evidence="18" id="KW-1185">Reference proteome</keyword>
<dbReference type="AlphaFoldDB" id="A0A842HDM6"/>
<dbReference type="InterPro" id="IPR027417">
    <property type="entry name" value="P-loop_NTPase"/>
</dbReference>
<name>A0A842HDM6_9BACT</name>
<feature type="binding site" evidence="14">
    <location>
        <position position="38"/>
    </location>
    <ligand>
        <name>Mg(2+)</name>
        <dbReference type="ChEBI" id="CHEBI:18420"/>
        <label>2</label>
    </ligand>
</feature>
<keyword evidence="7 15" id="KW-1133">Transmembrane helix</keyword>
<keyword evidence="4 15" id="KW-0410">Iron transport</keyword>
<dbReference type="GO" id="GO:0005525">
    <property type="term" value="F:GTP binding"/>
    <property type="evidence" value="ECO:0007669"/>
    <property type="project" value="UniProtKB-KW"/>
</dbReference>
<dbReference type="InterPro" id="IPR050860">
    <property type="entry name" value="FeoB_GTPase"/>
</dbReference>
<dbReference type="InterPro" id="IPR003373">
    <property type="entry name" value="Fe2_transport_prot-B"/>
</dbReference>
<feature type="binding site" evidence="14">
    <location>
        <position position="39"/>
    </location>
    <ligand>
        <name>Mg(2+)</name>
        <dbReference type="ChEBI" id="CHEBI:18420"/>
        <label>2</label>
    </ligand>
</feature>
<evidence type="ECO:0000259" key="16">
    <source>
        <dbReference type="PROSITE" id="PS51711"/>
    </source>
</evidence>
<feature type="binding site" evidence="14">
    <location>
        <position position="35"/>
    </location>
    <ligand>
        <name>Mg(2+)</name>
        <dbReference type="ChEBI" id="CHEBI:18420"/>
        <label>2</label>
    </ligand>
</feature>
<evidence type="ECO:0000313" key="17">
    <source>
        <dbReference type="EMBL" id="MBC2594319.1"/>
    </source>
</evidence>
<feature type="transmembrane region" description="Helical" evidence="15">
    <location>
        <begin position="476"/>
        <end position="495"/>
    </location>
</feature>
<dbReference type="PRINTS" id="PR00326">
    <property type="entry name" value="GTP1OBG"/>
</dbReference>
<evidence type="ECO:0000256" key="12">
    <source>
        <dbReference type="NCBIfam" id="TIGR00437"/>
    </source>
</evidence>
<dbReference type="PANTHER" id="PTHR43185">
    <property type="entry name" value="FERROUS IRON TRANSPORT PROTEIN B"/>
    <property type="match status" value="1"/>
</dbReference>
<keyword evidence="14" id="KW-0460">Magnesium</keyword>
<accession>A0A842HDM6</accession>
<dbReference type="PROSITE" id="PS51711">
    <property type="entry name" value="G_FEOB"/>
    <property type="match status" value="1"/>
</dbReference>
<evidence type="ECO:0000256" key="14">
    <source>
        <dbReference type="PIRSR" id="PIRSR603373-2"/>
    </source>
</evidence>
<comment type="similarity">
    <text evidence="15">Belongs to the TRAFAC class TrmE-Era-EngA-EngB-Septin-like GTPase superfamily. FeoB GTPase (TC 9.A.8) family.</text>
</comment>
<dbReference type="GO" id="GO:0005886">
    <property type="term" value="C:plasma membrane"/>
    <property type="evidence" value="ECO:0007669"/>
    <property type="project" value="UniProtKB-SubCell"/>
</dbReference>
<comment type="function">
    <text evidence="15">Probable transporter of a GTP-driven Fe(2+) uptake system.</text>
</comment>
<proteinExistence type="inferred from homology"/>
<dbReference type="NCBIfam" id="TIGR00437">
    <property type="entry name" value="feoB"/>
    <property type="match status" value="1"/>
</dbReference>
<feature type="binding site" evidence="13">
    <location>
        <begin position="71"/>
        <end position="74"/>
    </location>
    <ligand>
        <name>GTP</name>
        <dbReference type="ChEBI" id="CHEBI:37565"/>
        <label>1</label>
    </ligand>
</feature>
<keyword evidence="3" id="KW-1003">Cell membrane</keyword>
<feature type="transmembrane region" description="Helical" evidence="15">
    <location>
        <begin position="533"/>
        <end position="552"/>
    </location>
</feature>
<keyword evidence="9" id="KW-0406">Ion transport</keyword>
<evidence type="ECO:0000256" key="6">
    <source>
        <dbReference type="ARBA" id="ARBA00022741"/>
    </source>
</evidence>
<evidence type="ECO:0000256" key="4">
    <source>
        <dbReference type="ARBA" id="ARBA00022496"/>
    </source>
</evidence>
<feature type="binding site" evidence="13">
    <location>
        <begin position="24"/>
        <end position="31"/>
    </location>
    <ligand>
        <name>GTP</name>
        <dbReference type="ChEBI" id="CHEBI:37565"/>
        <label>1</label>
    </ligand>
</feature>
<evidence type="ECO:0000256" key="7">
    <source>
        <dbReference type="ARBA" id="ARBA00022989"/>
    </source>
</evidence>
<evidence type="ECO:0000256" key="9">
    <source>
        <dbReference type="ARBA" id="ARBA00023065"/>
    </source>
</evidence>
<feature type="transmembrane region" description="Helical" evidence="15">
    <location>
        <begin position="302"/>
        <end position="324"/>
    </location>
</feature>
<evidence type="ECO:0000256" key="11">
    <source>
        <dbReference type="ARBA" id="ARBA00023136"/>
    </source>
</evidence>
<evidence type="ECO:0000256" key="8">
    <source>
        <dbReference type="ARBA" id="ARBA00023004"/>
    </source>
</evidence>
<dbReference type="GO" id="GO:0046872">
    <property type="term" value="F:metal ion binding"/>
    <property type="evidence" value="ECO:0007669"/>
    <property type="project" value="UniProtKB-KW"/>
</dbReference>
<organism evidence="17 18">
    <name type="scientific">Ruficoccus amylovorans</name>
    <dbReference type="NCBI Taxonomy" id="1804625"/>
    <lineage>
        <taxon>Bacteria</taxon>
        <taxon>Pseudomonadati</taxon>
        <taxon>Verrucomicrobiota</taxon>
        <taxon>Opitutia</taxon>
        <taxon>Puniceicoccales</taxon>
        <taxon>Cerasicoccaceae</taxon>
        <taxon>Ruficoccus</taxon>
    </lineage>
</organism>
<sequence>MPIAEQSPLMGKTPVAEKVFVVVGNPNSGKTTLFNGLTGLRQKVGNYPGVTVERKEGLCYSQHGKPIRLIDLPGAYTITAHSPDEAITQDILMGRRTDTPRPSGIICVADATNLERHLFLTTQLLELGLPVILVLNMIDDADTAGVEIDAKVLEEALGVTVVKTQARTGKGLTELRLAMSREKLPLPKWRFALPEDFQLALDETAARLRELSDIPPAQSRAEAWLMLTEATPDELHRNVQELPQAAREFAAEWTRKLSQSDPTWKEKLVGERYVQLGQVVRQSIRRGPEKTPTLTDRIDAVLLHPVGGWAFLGLIMAGIFYTIFTLSSIPMDWIDGAFGWLGGVVQEHMPAGTLRDLIVDGMIAGVGGVVIFLPQILILFFFVALLEGTGYMARAAFLLDRVMHKVGLHGQSFIPLLSAYACAIPGIMAARTIDSRKDRLVTILVTPWMSCSARLPVYFLMIAALAPGDPWVKTGLMFFVYALGTFSAFAFAWIFKKTLMRGESPTLIMEMPPYRLPTTRSVVMDMLERAKLFLRKAGTIILGVSILLWFFVSYPKNDLGETEISQSFAGQVGHMLTPVTDPLGYDWKINIGLLASFAAREVFVSTMAIIYKVDDEDAEEGGPLAQVLQNEKRPNGTAVFTPLTCLSLMVFYVYSLQCLSTVAVVKRETNSWRWPLFQLGYMTVVAYVAALIIYQGGHLLGFS</sequence>
<dbReference type="SUPFAM" id="SSF52540">
    <property type="entry name" value="P-loop containing nucleoside triphosphate hydrolases"/>
    <property type="match status" value="1"/>
</dbReference>
<feature type="binding site" evidence="14">
    <location>
        <position position="36"/>
    </location>
    <ligand>
        <name>Mg(2+)</name>
        <dbReference type="ChEBI" id="CHEBI:18420"/>
        <label>2</label>
    </ligand>
</feature>
<keyword evidence="14" id="KW-0479">Metal-binding</keyword>
<evidence type="ECO:0000256" key="15">
    <source>
        <dbReference type="RuleBase" id="RU362098"/>
    </source>
</evidence>
<dbReference type="Gene3D" id="3.40.50.300">
    <property type="entry name" value="P-loop containing nucleotide triphosphate hydrolases"/>
    <property type="match status" value="1"/>
</dbReference>
<feature type="transmembrane region" description="Helical" evidence="15">
    <location>
        <begin position="363"/>
        <end position="386"/>
    </location>
</feature>
<dbReference type="Pfam" id="PF02421">
    <property type="entry name" value="FeoB_N"/>
    <property type="match status" value="1"/>
</dbReference>
<dbReference type="InterPro" id="IPR011640">
    <property type="entry name" value="Fe2_transport_prot_B_C"/>
</dbReference>
<dbReference type="InterPro" id="IPR011642">
    <property type="entry name" value="Gate_dom"/>
</dbReference>
<dbReference type="PANTHER" id="PTHR43185:SF1">
    <property type="entry name" value="FE(2+) TRANSPORTER FEOB"/>
    <property type="match status" value="1"/>
</dbReference>
<keyword evidence="6 13" id="KW-0547">Nucleotide-binding</keyword>
<evidence type="ECO:0000256" key="5">
    <source>
        <dbReference type="ARBA" id="ARBA00022692"/>
    </source>
</evidence>
<feature type="transmembrane region" description="Helical" evidence="15">
    <location>
        <begin position="639"/>
        <end position="664"/>
    </location>
</feature>
<feature type="transmembrane region" description="Helical" evidence="15">
    <location>
        <begin position="676"/>
        <end position="694"/>
    </location>
</feature>
<evidence type="ECO:0000256" key="1">
    <source>
        <dbReference type="ARBA" id="ARBA00004651"/>
    </source>
</evidence>
<evidence type="ECO:0000256" key="10">
    <source>
        <dbReference type="ARBA" id="ARBA00023134"/>
    </source>
</evidence>
<keyword evidence="8 15" id="KW-0408">Iron</keyword>
<feature type="domain" description="FeoB-type G" evidence="16">
    <location>
        <begin position="17"/>
        <end position="185"/>
    </location>
</feature>
<evidence type="ECO:0000256" key="3">
    <source>
        <dbReference type="ARBA" id="ARBA00022475"/>
    </source>
</evidence>
<dbReference type="InterPro" id="IPR005225">
    <property type="entry name" value="Small_GTP-bd"/>
</dbReference>
<dbReference type="Pfam" id="PF07670">
    <property type="entry name" value="Gate"/>
    <property type="match status" value="2"/>
</dbReference>